<name>A0ABX2C894_9BRAD</name>
<evidence type="ECO:0000313" key="3">
    <source>
        <dbReference type="Proteomes" id="UP000886476"/>
    </source>
</evidence>
<protein>
    <submittedName>
        <fullName evidence="2">Uncharacterized protein</fullName>
    </submittedName>
</protein>
<keyword evidence="3" id="KW-1185">Reference proteome</keyword>
<comment type="caution">
    <text evidence="2">The sequence shown here is derived from an EMBL/GenBank/DDBJ whole genome shotgun (WGS) entry which is preliminary data.</text>
</comment>
<reference evidence="2" key="1">
    <citation type="submission" date="2020-05" db="EMBL/GenBank/DDBJ databases">
        <title>Nod-independent and nitrogen-fixing Bradyrhizobium aeschynomene sp. nov. isolated from nodules of Aeschynomene indica.</title>
        <authorList>
            <person name="Zhang Z."/>
        </authorList>
    </citation>
    <scope>NUCLEOTIDE SEQUENCE</scope>
    <source>
        <strain evidence="2">83012</strain>
    </source>
</reference>
<keyword evidence="1" id="KW-0812">Transmembrane</keyword>
<evidence type="ECO:0000313" key="2">
    <source>
        <dbReference type="EMBL" id="NPU64487.1"/>
    </source>
</evidence>
<sequence length="50" mass="5552">MSDHRNILYFLLGILTAAIVVLGYNFYQAKKQPDGFQINVGPNGVKIEGK</sequence>
<dbReference type="EMBL" id="JABFDN010000001">
    <property type="protein sequence ID" value="NPU64487.1"/>
    <property type="molecule type" value="Genomic_DNA"/>
</dbReference>
<evidence type="ECO:0000256" key="1">
    <source>
        <dbReference type="SAM" id="Phobius"/>
    </source>
</evidence>
<dbReference type="RefSeq" id="WP_172109530.1">
    <property type="nucleotide sequence ID" value="NZ_JABFDN010000001.1"/>
</dbReference>
<accession>A0ABX2C894</accession>
<organism evidence="2 3">
    <name type="scientific">Bradyrhizobium aeschynomenes</name>
    <dbReference type="NCBI Taxonomy" id="2734909"/>
    <lineage>
        <taxon>Bacteria</taxon>
        <taxon>Pseudomonadati</taxon>
        <taxon>Pseudomonadota</taxon>
        <taxon>Alphaproteobacteria</taxon>
        <taxon>Hyphomicrobiales</taxon>
        <taxon>Nitrobacteraceae</taxon>
        <taxon>Bradyrhizobium</taxon>
    </lineage>
</organism>
<proteinExistence type="predicted"/>
<gene>
    <name evidence="2" type="ORF">HL667_05700</name>
</gene>
<keyword evidence="1" id="KW-0472">Membrane</keyword>
<feature type="transmembrane region" description="Helical" evidence="1">
    <location>
        <begin position="6"/>
        <end position="27"/>
    </location>
</feature>
<keyword evidence="1" id="KW-1133">Transmembrane helix</keyword>
<dbReference type="Proteomes" id="UP000886476">
    <property type="component" value="Unassembled WGS sequence"/>
</dbReference>